<feature type="transmembrane region" description="Helical" evidence="1">
    <location>
        <begin position="103"/>
        <end position="124"/>
    </location>
</feature>
<feature type="transmembrane region" description="Helical" evidence="1">
    <location>
        <begin position="136"/>
        <end position="152"/>
    </location>
</feature>
<proteinExistence type="predicted"/>
<keyword evidence="1" id="KW-0812">Transmembrane</keyword>
<organism evidence="2 3">
    <name type="scientific">Planococcus donghaensis</name>
    <dbReference type="NCBI Taxonomy" id="414778"/>
    <lineage>
        <taxon>Bacteria</taxon>
        <taxon>Bacillati</taxon>
        <taxon>Bacillota</taxon>
        <taxon>Bacilli</taxon>
        <taxon>Bacillales</taxon>
        <taxon>Caryophanaceae</taxon>
        <taxon>Planococcus</taxon>
    </lineage>
</organism>
<protein>
    <recommendedName>
        <fullName evidence="4">Integral membrane protein</fullName>
    </recommendedName>
</protein>
<dbReference type="KEGG" id="pdg:BCM40_12580"/>
<feature type="transmembrane region" description="Helical" evidence="1">
    <location>
        <begin position="7"/>
        <end position="26"/>
    </location>
</feature>
<evidence type="ECO:0008006" key="4">
    <source>
        <dbReference type="Google" id="ProtNLM"/>
    </source>
</evidence>
<dbReference type="AlphaFoldDB" id="A0A1C7EKF0"/>
<sequence>MEKVARGLRLVLSIMGLIAIITQMTHGLRYNGLVLSNFFSFFTIQSNILIVGVLLIGAMLSTKQFHSPQFQLFRGAVTTYIMTTGIVYFLFLRGMEAELQTTIPWVNFILHTLLPLYALFDWLAFPSRNLISFRRMWLWILYPLAYLVYTLLRGPLVDWYPYPFLDPRISGYGQVLISSIFITVLILLCSLTVVGSRKLRAASTASVEVE</sequence>
<name>A0A1C7EKF0_9BACL</name>
<dbReference type="EMBL" id="CP016543">
    <property type="protein sequence ID" value="ANU24136.1"/>
    <property type="molecule type" value="Genomic_DNA"/>
</dbReference>
<evidence type="ECO:0000313" key="3">
    <source>
        <dbReference type="Proteomes" id="UP000092495"/>
    </source>
</evidence>
<feature type="transmembrane region" description="Helical" evidence="1">
    <location>
        <begin position="72"/>
        <end position="91"/>
    </location>
</feature>
<gene>
    <name evidence="2" type="ORF">BCM40_12580</name>
</gene>
<dbReference type="NCBIfam" id="NF038065">
    <property type="entry name" value="Pr6Pr"/>
    <property type="match status" value="1"/>
</dbReference>
<evidence type="ECO:0000256" key="1">
    <source>
        <dbReference type="SAM" id="Phobius"/>
    </source>
</evidence>
<dbReference type="Proteomes" id="UP000092495">
    <property type="component" value="Chromosome"/>
</dbReference>
<evidence type="ECO:0000313" key="2">
    <source>
        <dbReference type="EMBL" id="ANU24136.1"/>
    </source>
</evidence>
<feature type="transmembrane region" description="Helical" evidence="1">
    <location>
        <begin position="172"/>
        <end position="194"/>
    </location>
</feature>
<keyword evidence="1" id="KW-0472">Membrane</keyword>
<reference evidence="2" key="1">
    <citation type="submission" date="2016-10" db="EMBL/GenBank/DDBJ databases">
        <authorList>
            <person name="See-Too W.S."/>
        </authorList>
    </citation>
    <scope>NUCLEOTIDE SEQUENCE</scope>
    <source>
        <strain evidence="2">DSM 22276</strain>
    </source>
</reference>
<keyword evidence="1" id="KW-1133">Transmembrane helix</keyword>
<dbReference type="RefSeq" id="WP_065527103.1">
    <property type="nucleotide sequence ID" value="NZ_CP016543.2"/>
</dbReference>
<dbReference type="OrthoDB" id="9809977at2"/>
<feature type="transmembrane region" description="Helical" evidence="1">
    <location>
        <begin position="38"/>
        <end position="60"/>
    </location>
</feature>
<keyword evidence="3" id="KW-1185">Reference proteome</keyword>
<accession>A0A1C7EKF0</accession>
<dbReference type="InterPro" id="IPR049713">
    <property type="entry name" value="Pr6Pr-like"/>
</dbReference>
<dbReference type="STRING" id="414778.BCM40_12580"/>